<keyword evidence="3" id="KW-1185">Reference proteome</keyword>
<dbReference type="AlphaFoldDB" id="A0A5J5BAJ7"/>
<dbReference type="EMBL" id="CM018037">
    <property type="protein sequence ID" value="KAA8538787.1"/>
    <property type="molecule type" value="Genomic_DNA"/>
</dbReference>
<evidence type="ECO:0000313" key="3">
    <source>
        <dbReference type="Proteomes" id="UP000325577"/>
    </source>
</evidence>
<protein>
    <submittedName>
        <fullName evidence="2">Uncharacterized protein</fullName>
    </submittedName>
</protein>
<sequence>MQGDALATSTANRPAIRSSASAAGVHSVESSFGDGVPITYPASAVYTRETSSNANGLQPTIHSTLGIRDIPNAFFDAVRPVANQIGGCPRLS</sequence>
<organism evidence="2 3">
    <name type="scientific">Nyssa sinensis</name>
    <dbReference type="NCBI Taxonomy" id="561372"/>
    <lineage>
        <taxon>Eukaryota</taxon>
        <taxon>Viridiplantae</taxon>
        <taxon>Streptophyta</taxon>
        <taxon>Embryophyta</taxon>
        <taxon>Tracheophyta</taxon>
        <taxon>Spermatophyta</taxon>
        <taxon>Magnoliopsida</taxon>
        <taxon>eudicotyledons</taxon>
        <taxon>Gunneridae</taxon>
        <taxon>Pentapetalae</taxon>
        <taxon>asterids</taxon>
        <taxon>Cornales</taxon>
        <taxon>Nyssaceae</taxon>
        <taxon>Nyssa</taxon>
    </lineage>
</organism>
<name>A0A5J5BAJ7_9ASTE</name>
<reference evidence="2 3" key="1">
    <citation type="submission" date="2019-09" db="EMBL/GenBank/DDBJ databases">
        <title>A chromosome-level genome assembly of the Chinese tupelo Nyssa sinensis.</title>
        <authorList>
            <person name="Yang X."/>
            <person name="Kang M."/>
            <person name="Yang Y."/>
            <person name="Xiong H."/>
            <person name="Wang M."/>
            <person name="Zhang Z."/>
            <person name="Wang Z."/>
            <person name="Wu H."/>
            <person name="Ma T."/>
            <person name="Liu J."/>
            <person name="Xi Z."/>
        </authorList>
    </citation>
    <scope>NUCLEOTIDE SEQUENCE [LARGE SCALE GENOMIC DNA]</scope>
    <source>
        <strain evidence="2">J267</strain>
        <tissue evidence="2">Leaf</tissue>
    </source>
</reference>
<gene>
    <name evidence="2" type="ORF">F0562_025479</name>
</gene>
<feature type="region of interest" description="Disordered" evidence="1">
    <location>
        <begin position="1"/>
        <end position="23"/>
    </location>
</feature>
<proteinExistence type="predicted"/>
<evidence type="ECO:0000313" key="2">
    <source>
        <dbReference type="EMBL" id="KAA8538787.1"/>
    </source>
</evidence>
<dbReference type="Proteomes" id="UP000325577">
    <property type="component" value="Linkage Group LG14"/>
</dbReference>
<accession>A0A5J5BAJ7</accession>
<evidence type="ECO:0000256" key="1">
    <source>
        <dbReference type="SAM" id="MobiDB-lite"/>
    </source>
</evidence>